<dbReference type="InterPro" id="IPR002901">
    <property type="entry name" value="MGlyc_endo_b_GlcNAc-like_dom"/>
</dbReference>
<reference evidence="8" key="1">
    <citation type="submission" date="2016-11" db="EMBL/GenBank/DDBJ databases">
        <authorList>
            <person name="Varghese N."/>
            <person name="Submissions S."/>
        </authorList>
    </citation>
    <scope>NUCLEOTIDE SEQUENCE [LARGE SCALE GENOMIC DNA]</scope>
    <source>
        <strain evidence="8">DSM 26349</strain>
    </source>
</reference>
<keyword evidence="1" id="KW-0929">Antimicrobial</keyword>
<evidence type="ECO:0000259" key="6">
    <source>
        <dbReference type="PROSITE" id="PS51782"/>
    </source>
</evidence>
<evidence type="ECO:0000313" key="8">
    <source>
        <dbReference type="Proteomes" id="UP000184172"/>
    </source>
</evidence>
<dbReference type="PANTHER" id="PTHR33308:SF9">
    <property type="entry name" value="PEPTIDOGLYCAN HYDROLASE FLGJ"/>
    <property type="match status" value="1"/>
</dbReference>
<sequence>MFRRLLGILLICAVCLTSCKTKKRATFHTKKHRTERVVRTKEPRKEQDIKSETPETVEAPPANVPYSDRVANYINDYKGIAMEEMLQYGIPASIKLAQGILESGAGAGELTRKANNHFGIKCHSGWQGDKVYHDDDERGECFRKYNDPKYSFRDHSLFLTQRSRYQDLFKLRKDDYEGWAKGLRKAGYATDPRYPQKLIGIIERYNLNQYDDQVLGNRIENQDEPDESKIATYVVQMGDTLYSISRKFNLTVETLKKYNGLTSNDISIGQSLYLHPVKN</sequence>
<dbReference type="InterPro" id="IPR051056">
    <property type="entry name" value="Glycosyl_Hydrolase_73"/>
</dbReference>
<dbReference type="OrthoDB" id="977752at2"/>
<dbReference type="GO" id="GO:0042742">
    <property type="term" value="P:defense response to bacterium"/>
    <property type="evidence" value="ECO:0007669"/>
    <property type="project" value="UniProtKB-KW"/>
</dbReference>
<dbReference type="Proteomes" id="UP000184172">
    <property type="component" value="Unassembled WGS sequence"/>
</dbReference>
<dbReference type="GO" id="GO:0004040">
    <property type="term" value="F:amidase activity"/>
    <property type="evidence" value="ECO:0007669"/>
    <property type="project" value="InterPro"/>
</dbReference>
<dbReference type="CDD" id="cd00118">
    <property type="entry name" value="LysM"/>
    <property type="match status" value="1"/>
</dbReference>
<feature type="region of interest" description="Disordered" evidence="5">
    <location>
        <begin position="30"/>
        <end position="62"/>
    </location>
</feature>
<dbReference type="SMART" id="SM00257">
    <property type="entry name" value="LysM"/>
    <property type="match status" value="1"/>
</dbReference>
<name>A0A1M6DZQ7_9FLAO</name>
<keyword evidence="3 7" id="KW-0378">Hydrolase</keyword>
<dbReference type="InterPro" id="IPR018392">
    <property type="entry name" value="LysM"/>
</dbReference>
<feature type="domain" description="LysM" evidence="6">
    <location>
        <begin position="231"/>
        <end position="274"/>
    </location>
</feature>
<evidence type="ECO:0000256" key="1">
    <source>
        <dbReference type="ARBA" id="ARBA00022529"/>
    </source>
</evidence>
<dbReference type="PROSITE" id="PS51782">
    <property type="entry name" value="LYSM"/>
    <property type="match status" value="1"/>
</dbReference>
<keyword evidence="2" id="KW-0081">Bacteriolytic enzyme</keyword>
<evidence type="ECO:0000256" key="5">
    <source>
        <dbReference type="SAM" id="MobiDB-lite"/>
    </source>
</evidence>
<dbReference type="SUPFAM" id="SSF54106">
    <property type="entry name" value="LysM domain"/>
    <property type="match status" value="1"/>
</dbReference>
<evidence type="ECO:0000256" key="4">
    <source>
        <dbReference type="ARBA" id="ARBA00032108"/>
    </source>
</evidence>
<dbReference type="SMART" id="SM00047">
    <property type="entry name" value="LYZ2"/>
    <property type="match status" value="1"/>
</dbReference>
<evidence type="ECO:0000256" key="3">
    <source>
        <dbReference type="ARBA" id="ARBA00022801"/>
    </source>
</evidence>
<evidence type="ECO:0000256" key="2">
    <source>
        <dbReference type="ARBA" id="ARBA00022638"/>
    </source>
</evidence>
<keyword evidence="8" id="KW-1185">Reference proteome</keyword>
<dbReference type="Pfam" id="PF01476">
    <property type="entry name" value="LysM"/>
    <property type="match status" value="1"/>
</dbReference>
<organism evidence="7 8">
    <name type="scientific">Aequorivita viscosa</name>
    <dbReference type="NCBI Taxonomy" id="797419"/>
    <lineage>
        <taxon>Bacteria</taxon>
        <taxon>Pseudomonadati</taxon>
        <taxon>Bacteroidota</taxon>
        <taxon>Flavobacteriia</taxon>
        <taxon>Flavobacteriales</taxon>
        <taxon>Flavobacteriaceae</taxon>
        <taxon>Aequorivita</taxon>
    </lineage>
</organism>
<dbReference type="Pfam" id="PF01832">
    <property type="entry name" value="Glucosaminidase"/>
    <property type="match status" value="1"/>
</dbReference>
<dbReference type="STRING" id="797419.SAMN05216556_10614"/>
<evidence type="ECO:0000313" key="7">
    <source>
        <dbReference type="EMBL" id="SHI78716.1"/>
    </source>
</evidence>
<dbReference type="GO" id="GO:0031640">
    <property type="term" value="P:killing of cells of another organism"/>
    <property type="evidence" value="ECO:0007669"/>
    <property type="project" value="UniProtKB-KW"/>
</dbReference>
<protein>
    <recommendedName>
        <fullName evidence="4">Peptidoglycan hydrolase</fullName>
    </recommendedName>
</protein>
<gene>
    <name evidence="7" type="ORF">SAMN04487908_105158</name>
</gene>
<dbReference type="Gene3D" id="3.10.350.10">
    <property type="entry name" value="LysM domain"/>
    <property type="match status" value="1"/>
</dbReference>
<dbReference type="RefSeq" id="WP_073216039.1">
    <property type="nucleotide sequence ID" value="NZ_FNNS01000006.1"/>
</dbReference>
<dbReference type="PANTHER" id="PTHR33308">
    <property type="entry name" value="PEPTIDOGLYCAN HYDROLASE FLGJ"/>
    <property type="match status" value="1"/>
</dbReference>
<dbReference type="InterPro" id="IPR036779">
    <property type="entry name" value="LysM_dom_sf"/>
</dbReference>
<accession>A0A1M6DZQ7</accession>
<proteinExistence type="predicted"/>
<dbReference type="Gene3D" id="1.10.530.10">
    <property type="match status" value="1"/>
</dbReference>
<dbReference type="EMBL" id="FQYV01000005">
    <property type="protein sequence ID" value="SHI78716.1"/>
    <property type="molecule type" value="Genomic_DNA"/>
</dbReference>
<dbReference type="AlphaFoldDB" id="A0A1M6DZQ7"/>
<feature type="compositionally biased region" description="Basic and acidic residues" evidence="5">
    <location>
        <begin position="35"/>
        <end position="53"/>
    </location>
</feature>